<dbReference type="SUPFAM" id="SSF101898">
    <property type="entry name" value="NHL repeat"/>
    <property type="match status" value="1"/>
</dbReference>
<keyword evidence="5" id="KW-1185">Reference proteome</keyword>
<name>A0A5B8ULV1_9BACT</name>
<dbReference type="OrthoDB" id="5292493at2"/>
<evidence type="ECO:0008006" key="6">
    <source>
        <dbReference type="Google" id="ProtNLM"/>
    </source>
</evidence>
<dbReference type="GO" id="GO:0005886">
    <property type="term" value="C:plasma membrane"/>
    <property type="evidence" value="ECO:0007669"/>
    <property type="project" value="UniProtKB-SubCell"/>
</dbReference>
<dbReference type="Pfam" id="PF06977">
    <property type="entry name" value="SdiA-regulated"/>
    <property type="match status" value="1"/>
</dbReference>
<comment type="subcellular location">
    <subcellularLocation>
        <location evidence="1">Cell membrane</location>
    </subcellularLocation>
</comment>
<accession>A0A5B8ULV1</accession>
<evidence type="ECO:0000256" key="2">
    <source>
        <dbReference type="ARBA" id="ARBA00022475"/>
    </source>
</evidence>
<dbReference type="KEGG" id="fgg:FSB75_14980"/>
<evidence type="ECO:0000256" key="3">
    <source>
        <dbReference type="ARBA" id="ARBA00023136"/>
    </source>
</evidence>
<organism evidence="4 5">
    <name type="scientific">Flavisolibacter ginsenosidimutans</name>
    <dbReference type="NCBI Taxonomy" id="661481"/>
    <lineage>
        <taxon>Bacteria</taxon>
        <taxon>Pseudomonadati</taxon>
        <taxon>Bacteroidota</taxon>
        <taxon>Chitinophagia</taxon>
        <taxon>Chitinophagales</taxon>
        <taxon>Chitinophagaceae</taxon>
        <taxon>Flavisolibacter</taxon>
    </lineage>
</organism>
<evidence type="ECO:0000313" key="4">
    <source>
        <dbReference type="EMBL" id="QEC57149.1"/>
    </source>
</evidence>
<proteinExistence type="predicted"/>
<dbReference type="InterPro" id="IPR009722">
    <property type="entry name" value="YjiK/CarP"/>
</dbReference>
<sequence length="294" mass="32639">MRKMSFQNKCLPIWAAFVLLLMTTGCKRRENLSPDNYRLDHPQKNLLGKALDEISGICFAQKNTLLAVSDSKEKIFEIHLASRKLKDHTNPIVESNADLEDVVQVDSSIYLLESKGVIKEIKDGAKDSAGMKTYVLPLPGKNDFETLYYDSTAGGLIMLCKTCAHEKGTGVRTAYRFDLTTKTFDSTAFFTIDKSEVRRLLKNADAKFDPSAAAVHPLNKRLYILSSAGNLLVVADTRGKVIDAYDLNPDVFPQAEGIAFAPNGDMYISNEKKNGAPTLLFFPYNQSGKKKDNP</sequence>
<dbReference type="AlphaFoldDB" id="A0A5B8ULV1"/>
<dbReference type="EMBL" id="CP042433">
    <property type="protein sequence ID" value="QEC57149.1"/>
    <property type="molecule type" value="Genomic_DNA"/>
</dbReference>
<dbReference type="Proteomes" id="UP000321204">
    <property type="component" value="Chromosome"/>
</dbReference>
<reference evidence="4 5" key="1">
    <citation type="journal article" date="2015" name="Int. J. Syst. Evol. Microbiol.">
        <title>Flavisolibacter ginsenosidimutans sp. nov., with ginsenoside-converting activity isolated from soil used for cultivating ginseng.</title>
        <authorList>
            <person name="Zhao Y."/>
            <person name="Liu Q."/>
            <person name="Kang M.S."/>
            <person name="Jin F."/>
            <person name="Yu H."/>
            <person name="Im W.T."/>
        </authorList>
    </citation>
    <scope>NUCLEOTIDE SEQUENCE [LARGE SCALE GENOMIC DNA]</scope>
    <source>
        <strain evidence="4 5">Gsoil 636</strain>
    </source>
</reference>
<evidence type="ECO:0000313" key="5">
    <source>
        <dbReference type="Proteomes" id="UP000321204"/>
    </source>
</evidence>
<protein>
    <recommendedName>
        <fullName evidence="6">SdiA-regulated family protein</fullName>
    </recommendedName>
</protein>
<dbReference type="PROSITE" id="PS51257">
    <property type="entry name" value="PROKAR_LIPOPROTEIN"/>
    <property type="match status" value="1"/>
</dbReference>
<keyword evidence="2" id="KW-1003">Cell membrane</keyword>
<evidence type="ECO:0000256" key="1">
    <source>
        <dbReference type="ARBA" id="ARBA00004236"/>
    </source>
</evidence>
<keyword evidence="3" id="KW-0472">Membrane</keyword>
<gene>
    <name evidence="4" type="ORF">FSB75_14980</name>
</gene>